<evidence type="ECO:0000313" key="1">
    <source>
        <dbReference type="EMBL" id="WPU66760.1"/>
    </source>
</evidence>
<dbReference type="EMBL" id="CP139487">
    <property type="protein sequence ID" value="WPU66760.1"/>
    <property type="molecule type" value="Genomic_DNA"/>
</dbReference>
<dbReference type="AlphaFoldDB" id="A0AAX4HTP2"/>
<accession>A0AAX4HTP2</accession>
<evidence type="ECO:0000313" key="2">
    <source>
        <dbReference type="Proteomes" id="UP001324634"/>
    </source>
</evidence>
<sequence>MRFLLLLLLFSCERLRPINLEVGDCVIGEGMDIWKLIREDDEDKEYMFATNPVEEGSLVQVVGDISTFKKVECPN</sequence>
<dbReference type="KEGG" id="psti:SOO65_08370"/>
<name>A0AAX4HTP2_9BACT</name>
<dbReference type="Proteomes" id="UP001324634">
    <property type="component" value="Chromosome"/>
</dbReference>
<dbReference type="RefSeq" id="WP_321399290.1">
    <property type="nucleotide sequence ID" value="NZ_CP139487.1"/>
</dbReference>
<gene>
    <name evidence="1" type="ORF">SOO65_08370</name>
</gene>
<organism evidence="1 2">
    <name type="scientific">Peredibacter starrii</name>
    <dbReference type="NCBI Taxonomy" id="28202"/>
    <lineage>
        <taxon>Bacteria</taxon>
        <taxon>Pseudomonadati</taxon>
        <taxon>Bdellovibrionota</taxon>
        <taxon>Bacteriovoracia</taxon>
        <taxon>Bacteriovoracales</taxon>
        <taxon>Bacteriovoracaceae</taxon>
        <taxon>Peredibacter</taxon>
    </lineage>
</organism>
<protein>
    <submittedName>
        <fullName evidence="1">Uncharacterized protein</fullName>
    </submittedName>
</protein>
<keyword evidence="2" id="KW-1185">Reference proteome</keyword>
<proteinExistence type="predicted"/>
<reference evidence="1 2" key="1">
    <citation type="submission" date="2023-11" db="EMBL/GenBank/DDBJ databases">
        <title>Peredibacter starrii A3.12.</title>
        <authorList>
            <person name="Mitchell R.J."/>
        </authorList>
    </citation>
    <scope>NUCLEOTIDE SEQUENCE [LARGE SCALE GENOMIC DNA]</scope>
    <source>
        <strain evidence="1 2">A3.12</strain>
    </source>
</reference>